<dbReference type="GO" id="GO:0048488">
    <property type="term" value="P:synaptic vesicle endocytosis"/>
    <property type="evidence" value="ECO:0007669"/>
    <property type="project" value="TreeGrafter"/>
</dbReference>
<dbReference type="InterPro" id="IPR046985">
    <property type="entry name" value="IP5"/>
</dbReference>
<dbReference type="PANTHER" id="PTHR11200">
    <property type="entry name" value="INOSITOL 5-PHOSPHATASE"/>
    <property type="match status" value="1"/>
</dbReference>
<dbReference type="AlphaFoldDB" id="A0A8J4XVZ0"/>
<dbReference type="Gene3D" id="3.60.10.10">
    <property type="entry name" value="Endonuclease/exonuclease/phosphatase"/>
    <property type="match status" value="1"/>
</dbReference>
<dbReference type="Proteomes" id="UP000770661">
    <property type="component" value="Unassembled WGS sequence"/>
</dbReference>
<comment type="caution">
    <text evidence="1">The sequence shown here is derived from an EMBL/GenBank/DDBJ whole genome shotgun (WGS) entry which is preliminary data.</text>
</comment>
<dbReference type="EMBL" id="JACEEZ010022005">
    <property type="protein sequence ID" value="KAG0712886.1"/>
    <property type="molecule type" value="Genomic_DNA"/>
</dbReference>
<dbReference type="PANTHER" id="PTHR11200:SF257">
    <property type="entry name" value="PHOSPHOINOSITIDE 5-PHOSPHATASE"/>
    <property type="match status" value="1"/>
</dbReference>
<dbReference type="GO" id="GO:0046856">
    <property type="term" value="P:phosphatidylinositol dephosphorylation"/>
    <property type="evidence" value="ECO:0007669"/>
    <property type="project" value="InterPro"/>
</dbReference>
<dbReference type="InterPro" id="IPR036691">
    <property type="entry name" value="Endo/exonu/phosph_ase_sf"/>
</dbReference>
<gene>
    <name evidence="1" type="primary">Synj1_0</name>
    <name evidence="1" type="ORF">GWK47_001993</name>
</gene>
<protein>
    <submittedName>
        <fullName evidence="1">Synaptojanin-1</fullName>
    </submittedName>
</protein>
<dbReference type="GO" id="GO:0004439">
    <property type="term" value="F:phosphatidylinositol-4,5-bisphosphate 5-phosphatase activity"/>
    <property type="evidence" value="ECO:0007669"/>
    <property type="project" value="TreeGrafter"/>
</dbReference>
<dbReference type="OrthoDB" id="1925875at2759"/>
<evidence type="ECO:0000313" key="1">
    <source>
        <dbReference type="EMBL" id="KAG0712886.1"/>
    </source>
</evidence>
<sequence>MLCDVCAAPISVLRQLCERCDEYSSPLPLRVAVGTYNVNGGKHFRSLAYKHLSLDDWLLDCQRNTLQSSLVDTTPEEEAAHHGRVPDIFAIGFEEIVDLNATNIVQNTQWSENAASWGKELQKVSISLYLLVYA</sequence>
<accession>A0A8J4XVZ0</accession>
<evidence type="ECO:0000313" key="2">
    <source>
        <dbReference type="Proteomes" id="UP000770661"/>
    </source>
</evidence>
<dbReference type="SUPFAM" id="SSF56219">
    <property type="entry name" value="DNase I-like"/>
    <property type="match status" value="1"/>
</dbReference>
<proteinExistence type="predicted"/>
<dbReference type="GO" id="GO:0098793">
    <property type="term" value="C:presynapse"/>
    <property type="evidence" value="ECO:0007669"/>
    <property type="project" value="GOC"/>
</dbReference>
<organism evidence="1 2">
    <name type="scientific">Chionoecetes opilio</name>
    <name type="common">Atlantic snow crab</name>
    <name type="synonym">Cancer opilio</name>
    <dbReference type="NCBI Taxonomy" id="41210"/>
    <lineage>
        <taxon>Eukaryota</taxon>
        <taxon>Metazoa</taxon>
        <taxon>Ecdysozoa</taxon>
        <taxon>Arthropoda</taxon>
        <taxon>Crustacea</taxon>
        <taxon>Multicrustacea</taxon>
        <taxon>Malacostraca</taxon>
        <taxon>Eumalacostraca</taxon>
        <taxon>Eucarida</taxon>
        <taxon>Decapoda</taxon>
        <taxon>Pleocyemata</taxon>
        <taxon>Brachyura</taxon>
        <taxon>Eubrachyura</taxon>
        <taxon>Majoidea</taxon>
        <taxon>Majidae</taxon>
        <taxon>Chionoecetes</taxon>
    </lineage>
</organism>
<name>A0A8J4XVZ0_CHIOP</name>
<reference evidence="1" key="1">
    <citation type="submission" date="2020-07" db="EMBL/GenBank/DDBJ databases">
        <title>The High-quality genome of the commercially important snow crab, Chionoecetes opilio.</title>
        <authorList>
            <person name="Jeong J.-H."/>
            <person name="Ryu S."/>
        </authorList>
    </citation>
    <scope>NUCLEOTIDE SEQUENCE</scope>
    <source>
        <strain evidence="1">MADBK_172401_WGS</strain>
        <tissue evidence="1">Digestive gland</tissue>
    </source>
</reference>
<keyword evidence="2" id="KW-1185">Reference proteome</keyword>